<gene>
    <name evidence="6" type="ORF">QYB95_04640</name>
</gene>
<feature type="domain" description="HTH lysR-type" evidence="5">
    <location>
        <begin position="2"/>
        <end position="59"/>
    </location>
</feature>
<evidence type="ECO:0000313" key="7">
    <source>
        <dbReference type="Proteomes" id="UP001172743"/>
    </source>
</evidence>
<sequence>MIEFRRMLYFIAVAEELNFTKAADRLKISQPPLSQQIKILEKELNVTLFNRNKRVVELTEAGKYFLEKAKDIVQKLELIYEETRQIDRGKFGKLSIGFTGSVTYDLLPKLIQTYQQANPKINIILTQMSSARQVEALENKEIDIGMLVPPIESNSLKIKTLRCEPFIIAIPSNHPLANLKEPVSLLNFKNEPFIFTDRDVGHGYYDAIISLFYEVGFSPIKSQQANELQTIVSLVASGVGNAVLPASIKNYINKKVTYLTLNENNTSCTSSIVWRKDNDSAILKSFIEHVGLQDLCLS</sequence>
<dbReference type="PROSITE" id="PS50931">
    <property type="entry name" value="HTH_LYSR"/>
    <property type="match status" value="1"/>
</dbReference>
<dbReference type="RefSeq" id="WP_301137007.1">
    <property type="nucleotide sequence ID" value="NZ_JAUHTQ010000002.1"/>
</dbReference>
<name>A0ABT8GN31_9BACL</name>
<dbReference type="PANTHER" id="PTHR30346:SF28">
    <property type="entry name" value="HTH-TYPE TRANSCRIPTIONAL REGULATOR CYNR"/>
    <property type="match status" value="1"/>
</dbReference>
<dbReference type="InterPro" id="IPR036388">
    <property type="entry name" value="WH-like_DNA-bd_sf"/>
</dbReference>
<dbReference type="Proteomes" id="UP001172743">
    <property type="component" value="Unassembled WGS sequence"/>
</dbReference>
<evidence type="ECO:0000256" key="2">
    <source>
        <dbReference type="ARBA" id="ARBA00023015"/>
    </source>
</evidence>
<dbReference type="InterPro" id="IPR005119">
    <property type="entry name" value="LysR_subst-bd"/>
</dbReference>
<evidence type="ECO:0000256" key="3">
    <source>
        <dbReference type="ARBA" id="ARBA00023125"/>
    </source>
</evidence>
<protein>
    <submittedName>
        <fullName evidence="6">LysR family transcriptional regulator</fullName>
    </submittedName>
</protein>
<comment type="caution">
    <text evidence="6">The sequence shown here is derived from an EMBL/GenBank/DDBJ whole genome shotgun (WGS) entry which is preliminary data.</text>
</comment>
<evidence type="ECO:0000259" key="5">
    <source>
        <dbReference type="PROSITE" id="PS50931"/>
    </source>
</evidence>
<dbReference type="SUPFAM" id="SSF53850">
    <property type="entry name" value="Periplasmic binding protein-like II"/>
    <property type="match status" value="1"/>
</dbReference>
<evidence type="ECO:0000256" key="4">
    <source>
        <dbReference type="ARBA" id="ARBA00023163"/>
    </source>
</evidence>
<dbReference type="EMBL" id="JAUHTQ010000002">
    <property type="protein sequence ID" value="MDN4492820.1"/>
    <property type="molecule type" value="Genomic_DNA"/>
</dbReference>
<dbReference type="Pfam" id="PF03466">
    <property type="entry name" value="LysR_substrate"/>
    <property type="match status" value="1"/>
</dbReference>
<comment type="similarity">
    <text evidence="1">Belongs to the LysR transcriptional regulatory family.</text>
</comment>
<evidence type="ECO:0000256" key="1">
    <source>
        <dbReference type="ARBA" id="ARBA00009437"/>
    </source>
</evidence>
<keyword evidence="4" id="KW-0804">Transcription</keyword>
<keyword evidence="7" id="KW-1185">Reference proteome</keyword>
<reference evidence="6" key="1">
    <citation type="submission" date="2023-07" db="EMBL/GenBank/DDBJ databases">
        <title>Ureibacillus sp. isolated from freshwater well.</title>
        <authorList>
            <person name="Kirdat K."/>
            <person name="Bhatt A."/>
            <person name="Teware R."/>
            <person name="Bhavsar Y."/>
            <person name="Yadav A."/>
        </authorList>
    </citation>
    <scope>NUCLEOTIDE SEQUENCE</scope>
    <source>
        <strain evidence="6">BA0131</strain>
    </source>
</reference>
<keyword evidence="3" id="KW-0238">DNA-binding</keyword>
<dbReference type="InterPro" id="IPR000847">
    <property type="entry name" value="LysR_HTH_N"/>
</dbReference>
<dbReference type="Gene3D" id="3.40.190.10">
    <property type="entry name" value="Periplasmic binding protein-like II"/>
    <property type="match status" value="2"/>
</dbReference>
<dbReference type="Pfam" id="PF00126">
    <property type="entry name" value="HTH_1"/>
    <property type="match status" value="1"/>
</dbReference>
<organism evidence="6 7">
    <name type="scientific">Ureibacillus aquaedulcis</name>
    <dbReference type="NCBI Taxonomy" id="3058421"/>
    <lineage>
        <taxon>Bacteria</taxon>
        <taxon>Bacillati</taxon>
        <taxon>Bacillota</taxon>
        <taxon>Bacilli</taxon>
        <taxon>Bacillales</taxon>
        <taxon>Caryophanaceae</taxon>
        <taxon>Ureibacillus</taxon>
    </lineage>
</organism>
<accession>A0ABT8GN31</accession>
<evidence type="ECO:0000313" key="6">
    <source>
        <dbReference type="EMBL" id="MDN4492820.1"/>
    </source>
</evidence>
<dbReference type="PANTHER" id="PTHR30346">
    <property type="entry name" value="TRANSCRIPTIONAL DUAL REGULATOR HCAR-RELATED"/>
    <property type="match status" value="1"/>
</dbReference>
<dbReference type="SUPFAM" id="SSF46785">
    <property type="entry name" value="Winged helix' DNA-binding domain"/>
    <property type="match status" value="1"/>
</dbReference>
<proteinExistence type="inferred from homology"/>
<keyword evidence="2" id="KW-0805">Transcription regulation</keyword>
<dbReference type="PRINTS" id="PR00039">
    <property type="entry name" value="HTHLYSR"/>
</dbReference>
<dbReference type="InterPro" id="IPR036390">
    <property type="entry name" value="WH_DNA-bd_sf"/>
</dbReference>
<dbReference type="Gene3D" id="1.10.10.10">
    <property type="entry name" value="Winged helix-like DNA-binding domain superfamily/Winged helix DNA-binding domain"/>
    <property type="match status" value="1"/>
</dbReference>
<dbReference type="CDD" id="cd08414">
    <property type="entry name" value="PBP2_LTTR_aromatics_like"/>
    <property type="match status" value="1"/>
</dbReference>